<keyword evidence="2" id="KW-1185">Reference proteome</keyword>
<dbReference type="PANTHER" id="PTHR28436:SF1">
    <property type="entry name" value="MITOCHONDRIAL IMPORT RECEPTOR SUBUNIT TOM5 HOMOLOG"/>
    <property type="match status" value="1"/>
</dbReference>
<dbReference type="GeneTree" id="ENSGT01000000218337"/>
<dbReference type="AlphaFoldDB" id="A0A8C8ZSX9"/>
<evidence type="ECO:0000313" key="2">
    <source>
        <dbReference type="Proteomes" id="UP000694414"/>
    </source>
</evidence>
<organism evidence="1 2">
    <name type="scientific">Prolemur simus</name>
    <name type="common">Greater bamboo lemur</name>
    <name type="synonym">Hapalemur simus</name>
    <dbReference type="NCBI Taxonomy" id="1328070"/>
    <lineage>
        <taxon>Eukaryota</taxon>
        <taxon>Metazoa</taxon>
        <taxon>Chordata</taxon>
        <taxon>Craniata</taxon>
        <taxon>Vertebrata</taxon>
        <taxon>Euteleostomi</taxon>
        <taxon>Mammalia</taxon>
        <taxon>Eutheria</taxon>
        <taxon>Euarchontoglires</taxon>
        <taxon>Primates</taxon>
        <taxon>Strepsirrhini</taxon>
        <taxon>Lemuriformes</taxon>
        <taxon>Lemuridae</taxon>
        <taxon>Prolemur</taxon>
    </lineage>
</organism>
<dbReference type="Ensembl" id="ENSPSMT00000027132.1">
    <property type="protein sequence ID" value="ENSPSMP00000023355.1"/>
    <property type="gene ID" value="ENSPSMG00000016529.1"/>
</dbReference>
<dbReference type="GO" id="GO:0005742">
    <property type="term" value="C:mitochondrial outer membrane translocase complex"/>
    <property type="evidence" value="ECO:0007669"/>
    <property type="project" value="InterPro"/>
</dbReference>
<proteinExistence type="predicted"/>
<evidence type="ECO:0000313" key="1">
    <source>
        <dbReference type="Ensembl" id="ENSPSMP00000023355.1"/>
    </source>
</evidence>
<sequence>MNNNTWKLNTLLNNLAATLRTDGLGLKLDPEETKSKIHEDMVSSTRNLLTYMALLPVAPFIVKKLDSTSRCGVTQARVV</sequence>
<name>A0A8C8ZSX9_PROSS</name>
<dbReference type="InterPro" id="IPR029179">
    <property type="entry name" value="TOMM5_metazoa"/>
</dbReference>
<dbReference type="PANTHER" id="PTHR28436">
    <property type="entry name" value="MITOCHONDRIAL IMPORT RECEPTOR SUBUNIT TOM5 HOMOLOG"/>
    <property type="match status" value="1"/>
</dbReference>
<reference evidence="1" key="1">
    <citation type="submission" date="2025-08" db="UniProtKB">
        <authorList>
            <consortium name="Ensembl"/>
        </authorList>
    </citation>
    <scope>IDENTIFICATION</scope>
</reference>
<accession>A0A8C8ZSX9</accession>
<reference evidence="1" key="2">
    <citation type="submission" date="2025-09" db="UniProtKB">
        <authorList>
            <consortium name="Ensembl"/>
        </authorList>
    </citation>
    <scope>IDENTIFICATION</scope>
</reference>
<protein>
    <submittedName>
        <fullName evidence="1">Uncharacterized protein</fullName>
    </submittedName>
</protein>
<dbReference type="Proteomes" id="UP000694414">
    <property type="component" value="Unplaced"/>
</dbReference>